<feature type="non-terminal residue" evidence="2">
    <location>
        <position position="1"/>
    </location>
</feature>
<protein>
    <submittedName>
        <fullName evidence="2">Protein serine/threonine phosphatase PrpC, regulation of stationary phase</fullName>
    </submittedName>
</protein>
<feature type="non-terminal residue" evidence="2">
    <location>
        <position position="125"/>
    </location>
</feature>
<name>A0A6J4MUR5_9ACTN</name>
<feature type="compositionally biased region" description="Basic residues" evidence="1">
    <location>
        <begin position="33"/>
        <end position="43"/>
    </location>
</feature>
<dbReference type="AlphaFoldDB" id="A0A6J4MUR5"/>
<evidence type="ECO:0000313" key="2">
    <source>
        <dbReference type="EMBL" id="CAA9367187.1"/>
    </source>
</evidence>
<gene>
    <name evidence="2" type="ORF">AVDCRST_MAG32-167</name>
</gene>
<sequence>DPAPPLLRDLRRGARQTRQPGLGLRRPVVADRLRRRGRRRTRRPGLEHRRPGAAQAGQCARRRPAGTGGGSGAPRRRPDRPARRAGPGAQRHLHHGHRRPVRRREVRHGPPRRQPRLPPASGRAA</sequence>
<proteinExistence type="predicted"/>
<dbReference type="EMBL" id="CADCUM010000006">
    <property type="protein sequence ID" value="CAA9367187.1"/>
    <property type="molecule type" value="Genomic_DNA"/>
</dbReference>
<feature type="region of interest" description="Disordered" evidence="1">
    <location>
        <begin position="1"/>
        <end position="125"/>
    </location>
</feature>
<feature type="compositionally biased region" description="Basic residues" evidence="1">
    <location>
        <begin position="91"/>
        <end position="115"/>
    </location>
</feature>
<accession>A0A6J4MUR5</accession>
<evidence type="ECO:0000256" key="1">
    <source>
        <dbReference type="SAM" id="MobiDB-lite"/>
    </source>
</evidence>
<reference evidence="2" key="1">
    <citation type="submission" date="2020-02" db="EMBL/GenBank/DDBJ databases">
        <authorList>
            <person name="Meier V. D."/>
        </authorList>
    </citation>
    <scope>NUCLEOTIDE SEQUENCE</scope>
    <source>
        <strain evidence="2">AVDCRST_MAG32</strain>
    </source>
</reference>
<organism evidence="2">
    <name type="scientific">uncultured Nocardioides sp</name>
    <dbReference type="NCBI Taxonomy" id="198441"/>
    <lineage>
        <taxon>Bacteria</taxon>
        <taxon>Bacillati</taxon>
        <taxon>Actinomycetota</taxon>
        <taxon>Actinomycetes</taxon>
        <taxon>Propionibacteriales</taxon>
        <taxon>Nocardioidaceae</taxon>
        <taxon>Nocardioides</taxon>
        <taxon>environmental samples</taxon>
    </lineage>
</organism>